<evidence type="ECO:0000313" key="2">
    <source>
        <dbReference type="EMBL" id="KAA8572672.1"/>
    </source>
</evidence>
<evidence type="ECO:0000256" key="1">
    <source>
        <dbReference type="SAM" id="MobiDB-lite"/>
    </source>
</evidence>
<comment type="caution">
    <text evidence="2">The sequence shown here is derived from an EMBL/GenBank/DDBJ whole genome shotgun (WGS) entry which is preliminary data.</text>
</comment>
<feature type="region of interest" description="Disordered" evidence="1">
    <location>
        <begin position="80"/>
        <end position="112"/>
    </location>
</feature>
<organism evidence="2 3">
    <name type="scientific">Monilinia fructicola</name>
    <name type="common">Brown rot fungus</name>
    <name type="synonym">Ciboria fructicola</name>
    <dbReference type="NCBI Taxonomy" id="38448"/>
    <lineage>
        <taxon>Eukaryota</taxon>
        <taxon>Fungi</taxon>
        <taxon>Dikarya</taxon>
        <taxon>Ascomycota</taxon>
        <taxon>Pezizomycotina</taxon>
        <taxon>Leotiomycetes</taxon>
        <taxon>Helotiales</taxon>
        <taxon>Sclerotiniaceae</taxon>
        <taxon>Monilinia</taxon>
    </lineage>
</organism>
<feature type="compositionally biased region" description="Gly residues" evidence="1">
    <location>
        <begin position="80"/>
        <end position="89"/>
    </location>
</feature>
<protein>
    <submittedName>
        <fullName evidence="2">Uncharacterized protein</fullName>
    </submittedName>
</protein>
<dbReference type="AlphaFoldDB" id="A0A5M9JY78"/>
<gene>
    <name evidence="2" type="ORF">EYC84_003266</name>
</gene>
<keyword evidence="3" id="KW-1185">Reference proteome</keyword>
<sequence>MCRVPYKHQLVLQTPTVEVVTSAIPCLWYNPRVYHVRTRLMRLLNFVLYMEGIFSEGTSSNGVPHRAGLVFNKRGRGIGSGSTSAGGGSTHNPSMSWEVNTKSISSGASTPG</sequence>
<dbReference type="EMBL" id="VICG01000004">
    <property type="protein sequence ID" value="KAA8572672.1"/>
    <property type="molecule type" value="Genomic_DNA"/>
</dbReference>
<name>A0A5M9JY78_MONFR</name>
<proteinExistence type="predicted"/>
<accession>A0A5M9JY78</accession>
<dbReference type="Proteomes" id="UP000322873">
    <property type="component" value="Unassembled WGS sequence"/>
</dbReference>
<feature type="compositionally biased region" description="Polar residues" evidence="1">
    <location>
        <begin position="90"/>
        <end position="112"/>
    </location>
</feature>
<reference evidence="2 3" key="1">
    <citation type="submission" date="2019-06" db="EMBL/GenBank/DDBJ databases">
        <title>Genome Sequence of the Brown Rot Fungal Pathogen Monilinia fructicola.</title>
        <authorList>
            <person name="De Miccolis Angelini R.M."/>
            <person name="Landi L."/>
            <person name="Abate D."/>
            <person name="Pollastro S."/>
            <person name="Romanazzi G."/>
            <person name="Faretra F."/>
        </authorList>
    </citation>
    <scope>NUCLEOTIDE SEQUENCE [LARGE SCALE GENOMIC DNA]</scope>
    <source>
        <strain evidence="2 3">Mfrc123</strain>
    </source>
</reference>
<evidence type="ECO:0000313" key="3">
    <source>
        <dbReference type="Proteomes" id="UP000322873"/>
    </source>
</evidence>